<dbReference type="EMBL" id="JAWQEG010001278">
    <property type="protein sequence ID" value="KAK3880860.1"/>
    <property type="molecule type" value="Genomic_DNA"/>
</dbReference>
<dbReference type="EMBL" id="JAWQEG010007008">
    <property type="protein sequence ID" value="KAK3853304.1"/>
    <property type="molecule type" value="Genomic_DNA"/>
</dbReference>
<evidence type="ECO:0000313" key="4">
    <source>
        <dbReference type="EMBL" id="KAK3869776.1"/>
    </source>
</evidence>
<protein>
    <submittedName>
        <fullName evidence="7">Uncharacterized protein</fullName>
    </submittedName>
</protein>
<dbReference type="EMBL" id="JAWQEG010004485">
    <property type="protein sequence ID" value="KAK3861462.1"/>
    <property type="molecule type" value="Genomic_DNA"/>
</dbReference>
<dbReference type="AlphaFoldDB" id="A0AAE1FUX3"/>
<accession>A0AAE1FUX3</accession>
<evidence type="ECO:0000313" key="3">
    <source>
        <dbReference type="EMBL" id="KAK3861462.1"/>
    </source>
</evidence>
<evidence type="ECO:0000313" key="5">
    <source>
        <dbReference type="EMBL" id="KAK3872230.1"/>
    </source>
</evidence>
<evidence type="ECO:0000313" key="10">
    <source>
        <dbReference type="Proteomes" id="UP001286313"/>
    </source>
</evidence>
<dbReference type="EMBL" id="JAWQEG010000081">
    <property type="protein sequence ID" value="KAK3894894.1"/>
    <property type="molecule type" value="Genomic_DNA"/>
</dbReference>
<organism evidence="7 10">
    <name type="scientific">Petrolisthes cinctipes</name>
    <name type="common">Flat porcelain crab</name>
    <dbReference type="NCBI Taxonomy" id="88211"/>
    <lineage>
        <taxon>Eukaryota</taxon>
        <taxon>Metazoa</taxon>
        <taxon>Ecdysozoa</taxon>
        <taxon>Arthropoda</taxon>
        <taxon>Crustacea</taxon>
        <taxon>Multicrustacea</taxon>
        <taxon>Malacostraca</taxon>
        <taxon>Eumalacostraca</taxon>
        <taxon>Eucarida</taxon>
        <taxon>Decapoda</taxon>
        <taxon>Pleocyemata</taxon>
        <taxon>Anomura</taxon>
        <taxon>Galatheoidea</taxon>
        <taxon>Porcellanidae</taxon>
        <taxon>Petrolisthes</taxon>
    </lineage>
</organism>
<evidence type="ECO:0000313" key="9">
    <source>
        <dbReference type="EMBL" id="KAK3896162.1"/>
    </source>
</evidence>
<evidence type="ECO:0000313" key="2">
    <source>
        <dbReference type="EMBL" id="KAK3861460.1"/>
    </source>
</evidence>
<proteinExistence type="predicted"/>
<comment type="caution">
    <text evidence="7">The sequence shown here is derived from an EMBL/GenBank/DDBJ whole genome shotgun (WGS) entry which is preliminary data.</text>
</comment>
<dbReference type="EMBL" id="JAWQEG010004485">
    <property type="protein sequence ID" value="KAK3861460.1"/>
    <property type="molecule type" value="Genomic_DNA"/>
</dbReference>
<keyword evidence="10" id="KW-1185">Reference proteome</keyword>
<evidence type="ECO:0000313" key="8">
    <source>
        <dbReference type="EMBL" id="KAK3894894.1"/>
    </source>
</evidence>
<sequence length="105" mass="11493">MPPTLPPRTNTVHFHPFSSPSLNPLLPIHSMLSHNTTPPHPTNQTINSFLILPHHSTSPCPIPLPHPAPSLYFILPHPSTSSCPTHLPHPVPPLYLILTHPSTTS</sequence>
<dbReference type="EMBL" id="JAWQEG010002400">
    <property type="protein sequence ID" value="KAK3872230.1"/>
    <property type="molecule type" value="Genomic_DNA"/>
</dbReference>
<gene>
    <name evidence="9" type="ORF">Pcinc_000153</name>
    <name evidence="8" type="ORF">Pcinc_001342</name>
    <name evidence="7" type="ORF">Pcinc_014659</name>
    <name evidence="6" type="ORF">Pcinc_016721</name>
    <name evidence="5" type="ORF">Pcinc_022678</name>
    <name evidence="4" type="ORF">Pcinc_024941</name>
    <name evidence="2" type="ORF">Pcinc_032584</name>
    <name evidence="3" type="ORF">Pcinc_032586</name>
    <name evidence="1" type="ORF">Pcinc_040148</name>
</gene>
<dbReference type="EMBL" id="JAWQEG010001534">
    <property type="protein sequence ID" value="KAK3878660.1"/>
    <property type="molecule type" value="Genomic_DNA"/>
</dbReference>
<evidence type="ECO:0000313" key="7">
    <source>
        <dbReference type="EMBL" id="KAK3880860.1"/>
    </source>
</evidence>
<dbReference type="EMBL" id="JAWQEG010000009">
    <property type="protein sequence ID" value="KAK3896162.1"/>
    <property type="molecule type" value="Genomic_DNA"/>
</dbReference>
<evidence type="ECO:0000313" key="6">
    <source>
        <dbReference type="EMBL" id="KAK3878660.1"/>
    </source>
</evidence>
<evidence type="ECO:0000313" key="1">
    <source>
        <dbReference type="EMBL" id="KAK3853304.1"/>
    </source>
</evidence>
<name>A0AAE1FUX3_PETCI</name>
<dbReference type="Proteomes" id="UP001286313">
    <property type="component" value="Unassembled WGS sequence"/>
</dbReference>
<reference evidence="7" key="1">
    <citation type="submission" date="2023-10" db="EMBL/GenBank/DDBJ databases">
        <title>Genome assemblies of two species of porcelain crab, Petrolisthes cinctipes and Petrolisthes manimaculis (Anomura: Porcellanidae).</title>
        <authorList>
            <person name="Angst P."/>
        </authorList>
    </citation>
    <scope>NUCLEOTIDE SEQUENCE</scope>
    <source>
        <strain evidence="7">PB745_01</strain>
        <tissue evidence="7">Gill</tissue>
    </source>
</reference>
<dbReference type="EMBL" id="JAWQEG010002785">
    <property type="protein sequence ID" value="KAK3869776.1"/>
    <property type="molecule type" value="Genomic_DNA"/>
</dbReference>